<dbReference type="RefSeq" id="WP_248434050.1">
    <property type="nucleotide sequence ID" value="NZ_CP096205.1"/>
</dbReference>
<organism evidence="1 2">
    <name type="scientific">Flavobacterium azooxidireducens</name>
    <dbReference type="NCBI Taxonomy" id="1871076"/>
    <lineage>
        <taxon>Bacteria</taxon>
        <taxon>Pseudomonadati</taxon>
        <taxon>Bacteroidota</taxon>
        <taxon>Flavobacteriia</taxon>
        <taxon>Flavobacteriales</taxon>
        <taxon>Flavobacteriaceae</taxon>
        <taxon>Flavobacterium</taxon>
    </lineage>
</organism>
<dbReference type="Proteomes" id="UP000830583">
    <property type="component" value="Chromosome"/>
</dbReference>
<protein>
    <submittedName>
        <fullName evidence="1">Uncharacterized protein</fullName>
    </submittedName>
</protein>
<reference evidence="1" key="1">
    <citation type="submission" date="2022-04" db="EMBL/GenBank/DDBJ databases">
        <title>Consumption of N2O by Flavobacterium azooxidireducens sp. nov. isolated from Decomposing Leaf Litter of Phragmites australis (Cav.).</title>
        <authorList>
            <person name="Behrendt U."/>
            <person name="Spanner T."/>
            <person name="Augustin J."/>
            <person name="Horn M.A."/>
            <person name="Kolb S."/>
            <person name="Ulrich A."/>
        </authorList>
    </citation>
    <scope>NUCLEOTIDE SEQUENCE</scope>
    <source>
        <strain evidence="1">IGB 4-14</strain>
    </source>
</reference>
<dbReference type="EMBL" id="CP096205">
    <property type="protein sequence ID" value="UPQ79054.1"/>
    <property type="molecule type" value="Genomic_DNA"/>
</dbReference>
<proteinExistence type="predicted"/>
<name>A0ABY4KEC4_9FLAO</name>
<evidence type="ECO:0000313" key="1">
    <source>
        <dbReference type="EMBL" id="UPQ79054.1"/>
    </source>
</evidence>
<accession>A0ABY4KEC4</accession>
<sequence>MEDGRNEMLFVIPKDDEVEIGISCEAGKKAILFVIPKDDEVEKVIS</sequence>
<keyword evidence="2" id="KW-1185">Reference proteome</keyword>
<evidence type="ECO:0000313" key="2">
    <source>
        <dbReference type="Proteomes" id="UP000830583"/>
    </source>
</evidence>
<gene>
    <name evidence="1" type="ORF">M0M57_15715</name>
</gene>